<sequence>MPARMANTGPPMTGSARPSIQQGMAMHRHSSSPVPLSFQCFMSYFLSFGWVPLSYRKISIR</sequence>
<evidence type="ECO:0000313" key="4">
    <source>
        <dbReference type="Proteomes" id="UP000095746"/>
    </source>
</evidence>
<organism evidence="3 4">
    <name type="scientific">Flavonifractor plautii</name>
    <name type="common">Fusobacterium plautii</name>
    <dbReference type="NCBI Taxonomy" id="292800"/>
    <lineage>
        <taxon>Bacteria</taxon>
        <taxon>Bacillati</taxon>
        <taxon>Bacillota</taxon>
        <taxon>Clostridia</taxon>
        <taxon>Eubacteriales</taxon>
        <taxon>Oscillospiraceae</taxon>
        <taxon>Flavonifractor</taxon>
    </lineage>
</organism>
<keyword evidence="2" id="KW-1133">Transmembrane helix</keyword>
<keyword evidence="2" id="KW-0472">Membrane</keyword>
<reference evidence="3 4" key="1">
    <citation type="submission" date="2015-09" db="EMBL/GenBank/DDBJ databases">
        <authorList>
            <consortium name="Pathogen Informatics"/>
        </authorList>
    </citation>
    <scope>NUCLEOTIDE SEQUENCE [LARGE SCALE GENOMIC DNA]</scope>
    <source>
        <strain evidence="3 4">2789STDY5608854</strain>
    </source>
</reference>
<feature type="region of interest" description="Disordered" evidence="1">
    <location>
        <begin position="1"/>
        <end position="26"/>
    </location>
</feature>
<evidence type="ECO:0000256" key="2">
    <source>
        <dbReference type="SAM" id="Phobius"/>
    </source>
</evidence>
<dbReference type="AlphaFoldDB" id="A0A174CUM7"/>
<name>A0A174CUM7_FLAPL</name>
<keyword evidence="2" id="KW-0812">Transmembrane</keyword>
<dbReference type="Proteomes" id="UP000095746">
    <property type="component" value="Unassembled WGS sequence"/>
</dbReference>
<evidence type="ECO:0000256" key="1">
    <source>
        <dbReference type="SAM" id="MobiDB-lite"/>
    </source>
</evidence>
<protein>
    <submittedName>
        <fullName evidence="3">Uncharacterized protein</fullName>
    </submittedName>
</protein>
<dbReference type="EMBL" id="CYZT01000053">
    <property type="protein sequence ID" value="CUO16884.1"/>
    <property type="molecule type" value="Genomic_DNA"/>
</dbReference>
<evidence type="ECO:0000313" key="3">
    <source>
        <dbReference type="EMBL" id="CUO16884.1"/>
    </source>
</evidence>
<feature type="transmembrane region" description="Helical" evidence="2">
    <location>
        <begin position="36"/>
        <end position="55"/>
    </location>
</feature>
<gene>
    <name evidence="3" type="ORF">ERS852411_01085</name>
</gene>
<proteinExistence type="predicted"/>
<accession>A0A174CUM7</accession>